<accession>A0A291GGK9</accession>
<dbReference type="OrthoDB" id="6305173at2"/>
<protein>
    <recommendedName>
        <fullName evidence="1">Hedgehog/Intein (Hint) domain-containing protein</fullName>
    </recommendedName>
</protein>
<dbReference type="InterPro" id="IPR036844">
    <property type="entry name" value="Hint_dom_sf"/>
</dbReference>
<evidence type="ECO:0000313" key="2">
    <source>
        <dbReference type="EMBL" id="ATG49317.1"/>
    </source>
</evidence>
<dbReference type="Proteomes" id="UP000217935">
    <property type="component" value="Chromosome"/>
</dbReference>
<dbReference type="STRING" id="1758178.GCA_001550095_03129"/>
<name>A0A291GGK9_9RHOB</name>
<dbReference type="SUPFAM" id="SSF51294">
    <property type="entry name" value="Hedgehog/intein (Hint) domain"/>
    <property type="match status" value="1"/>
</dbReference>
<proteinExistence type="predicted"/>
<dbReference type="Pfam" id="PF13403">
    <property type="entry name" value="Hint_2"/>
    <property type="match status" value="1"/>
</dbReference>
<dbReference type="EMBL" id="CP022196">
    <property type="protein sequence ID" value="ATG49317.1"/>
    <property type="molecule type" value="Genomic_DNA"/>
</dbReference>
<reference evidence="2 3" key="1">
    <citation type="submission" date="2017-06" db="EMBL/GenBank/DDBJ databases">
        <title>Celeribacter sp. TSPH2 complete genome sequence.</title>
        <authorList>
            <person name="Woo J.-H."/>
            <person name="Kim H.-S."/>
        </authorList>
    </citation>
    <scope>NUCLEOTIDE SEQUENCE [LARGE SCALE GENOMIC DNA]</scope>
    <source>
        <strain evidence="2 3">TSPH2</strain>
    </source>
</reference>
<keyword evidence="3" id="KW-1185">Reference proteome</keyword>
<evidence type="ECO:0000259" key="1">
    <source>
        <dbReference type="Pfam" id="PF13403"/>
    </source>
</evidence>
<dbReference type="InterPro" id="IPR028992">
    <property type="entry name" value="Hedgehog/Intein_dom"/>
</dbReference>
<dbReference type="RefSeq" id="WP_096806851.1">
    <property type="nucleotide sequence ID" value="NZ_CP022196.1"/>
</dbReference>
<organism evidence="2 3">
    <name type="scientific">Celeribacter ethanolicus</name>
    <dbReference type="NCBI Taxonomy" id="1758178"/>
    <lineage>
        <taxon>Bacteria</taxon>
        <taxon>Pseudomonadati</taxon>
        <taxon>Pseudomonadota</taxon>
        <taxon>Alphaproteobacteria</taxon>
        <taxon>Rhodobacterales</taxon>
        <taxon>Roseobacteraceae</taxon>
        <taxon>Celeribacter</taxon>
    </lineage>
</organism>
<dbReference type="AlphaFoldDB" id="A0A291GGK9"/>
<feature type="domain" description="Hedgehog/Intein (Hint)" evidence="1">
    <location>
        <begin position="94"/>
        <end position="241"/>
    </location>
</feature>
<dbReference type="KEGG" id="ceh:CEW89_18090"/>
<sequence length="288" mass="31001">MSQPLSGSLAGSHLSAERRALPQSLPHDLDQMPGSGLTTAQPKTAWTVRRARPMEHQAQALRRYDLLWRAPTGEICETPHTAPALPVFEAAFNAFARGALIPTVAGPVAIEDLLPGDEVVTLDNGVQRVDWIGSMTLDTRGTRSPEARAERLYRITADTFGLDRPAPDLVLGGGASYLLQAEALKSWLGTSRALAPITGMVDGVSVIEVTPISAVRSYHLALGRHSLIRVNGVDLESYHPGPSASGQLQGDLRARFMALFPHLDNLGDFGALAHPRLTPGDLLDLMFR</sequence>
<evidence type="ECO:0000313" key="3">
    <source>
        <dbReference type="Proteomes" id="UP000217935"/>
    </source>
</evidence>
<gene>
    <name evidence="2" type="ORF">CEW89_18090</name>
</gene>